<feature type="compositionally biased region" description="Low complexity" evidence="2">
    <location>
        <begin position="62"/>
        <end position="71"/>
    </location>
</feature>
<keyword evidence="4" id="KW-1185">Reference proteome</keyword>
<proteinExistence type="predicted"/>
<dbReference type="RefSeq" id="XP_030836609.1">
    <property type="nucleotide sequence ID" value="XM_030980749.1"/>
</dbReference>
<feature type="coiled-coil region" evidence="1">
    <location>
        <begin position="294"/>
        <end position="349"/>
    </location>
</feature>
<keyword evidence="1" id="KW-0175">Coiled coil</keyword>
<dbReference type="AlphaFoldDB" id="A0A7M7NHB5"/>
<dbReference type="KEGG" id="spu:115922246"/>
<protein>
    <submittedName>
        <fullName evidence="3">Uncharacterized protein</fullName>
    </submittedName>
</protein>
<reference evidence="4" key="1">
    <citation type="submission" date="2015-02" db="EMBL/GenBank/DDBJ databases">
        <title>Genome sequencing for Strongylocentrotus purpuratus.</title>
        <authorList>
            <person name="Murali S."/>
            <person name="Liu Y."/>
            <person name="Vee V."/>
            <person name="English A."/>
            <person name="Wang M."/>
            <person name="Skinner E."/>
            <person name="Han Y."/>
            <person name="Muzny D.M."/>
            <person name="Worley K.C."/>
            <person name="Gibbs R.A."/>
        </authorList>
    </citation>
    <scope>NUCLEOTIDE SEQUENCE</scope>
</reference>
<reference evidence="3" key="2">
    <citation type="submission" date="2021-01" db="UniProtKB">
        <authorList>
            <consortium name="EnsemblMetazoa"/>
        </authorList>
    </citation>
    <scope>IDENTIFICATION</scope>
</reference>
<feature type="region of interest" description="Disordered" evidence="2">
    <location>
        <begin position="1"/>
        <end position="117"/>
    </location>
</feature>
<dbReference type="Proteomes" id="UP000007110">
    <property type="component" value="Unassembled WGS sequence"/>
</dbReference>
<name>A0A7M7NHB5_STRPU</name>
<feature type="compositionally biased region" description="Basic and acidic residues" evidence="2">
    <location>
        <begin position="19"/>
        <end position="33"/>
    </location>
</feature>
<evidence type="ECO:0000256" key="1">
    <source>
        <dbReference type="SAM" id="Coils"/>
    </source>
</evidence>
<dbReference type="EnsemblMetazoa" id="XM_030980749">
    <property type="protein sequence ID" value="XP_030836609"/>
    <property type="gene ID" value="LOC115922246"/>
</dbReference>
<dbReference type="GeneID" id="115922246"/>
<feature type="region of interest" description="Disordered" evidence="2">
    <location>
        <begin position="157"/>
        <end position="176"/>
    </location>
</feature>
<evidence type="ECO:0000256" key="2">
    <source>
        <dbReference type="SAM" id="MobiDB-lite"/>
    </source>
</evidence>
<feature type="compositionally biased region" description="Basic and acidic residues" evidence="2">
    <location>
        <begin position="165"/>
        <end position="176"/>
    </location>
</feature>
<dbReference type="InParanoid" id="A0A7M7NHB5"/>
<accession>A0A7M7NHB5</accession>
<sequence>MNHCKKKMDEHPNSCVTENSREPDIVLDDHPLEGELPTQDQAPLDIKNLGDPPPSRPDMNAEETAGATPEGTGPGAQALDQMVIADICIPPNDDPSLQDVSYVEEEDPSPPLSLSSRIDSVTYPSPAGDAGGVSSTQEFSAIGMEWDKIKDGEGEEILSRPKSLSSKEDEVRSFDPSLRDDSIEEKGKIFLPLSLSSLNDKVTYKPPANNAGGDSGTQEFYAMVMEWGKMKYVEGEGILSRPKSLSSNQDAPDELSQVRKRSISNALKIHQIKKTNVSQFIWVNNDRREYFEMFESVKKEISNLQTEVVSLKIDSYNIKKENSEIKRKYSVLESENVQLKIEMSKLKQAHHNDPIDREALRNDTTSFQKEIVSPKAALIMNASVFQDDDMAQLATREE</sequence>
<evidence type="ECO:0000313" key="3">
    <source>
        <dbReference type="EnsemblMetazoa" id="XP_030836609"/>
    </source>
</evidence>
<evidence type="ECO:0000313" key="4">
    <source>
        <dbReference type="Proteomes" id="UP000007110"/>
    </source>
</evidence>
<organism evidence="3 4">
    <name type="scientific">Strongylocentrotus purpuratus</name>
    <name type="common">Purple sea urchin</name>
    <dbReference type="NCBI Taxonomy" id="7668"/>
    <lineage>
        <taxon>Eukaryota</taxon>
        <taxon>Metazoa</taxon>
        <taxon>Echinodermata</taxon>
        <taxon>Eleutherozoa</taxon>
        <taxon>Echinozoa</taxon>
        <taxon>Echinoidea</taxon>
        <taxon>Euechinoidea</taxon>
        <taxon>Echinacea</taxon>
        <taxon>Camarodonta</taxon>
        <taxon>Echinidea</taxon>
        <taxon>Strongylocentrotidae</taxon>
        <taxon>Strongylocentrotus</taxon>
    </lineage>
</organism>